<organism evidence="1">
    <name type="scientific">Myoviridae sp. ctn8H20</name>
    <dbReference type="NCBI Taxonomy" id="2825169"/>
    <lineage>
        <taxon>Viruses</taxon>
        <taxon>Duplodnaviria</taxon>
        <taxon>Heunggongvirae</taxon>
        <taxon>Uroviricota</taxon>
        <taxon>Caudoviricetes</taxon>
    </lineage>
</organism>
<reference evidence="1" key="1">
    <citation type="journal article" date="2021" name="Proc. Natl. Acad. Sci. U.S.A.">
        <title>A Catalog of Tens of Thousands of Viruses from Human Metagenomes Reveals Hidden Associations with Chronic Diseases.</title>
        <authorList>
            <person name="Tisza M.J."/>
            <person name="Buck C.B."/>
        </authorList>
    </citation>
    <scope>NUCLEOTIDE SEQUENCE</scope>
    <source>
        <strain evidence="1">Ctn8H20</strain>
    </source>
</reference>
<accession>A0A8S5QEM8</accession>
<evidence type="ECO:0000313" key="1">
    <source>
        <dbReference type="EMBL" id="DAE17742.1"/>
    </source>
</evidence>
<sequence>MECSNLNIIIQLKEDFILEVLFFIINIYKLGH</sequence>
<name>A0A8S5QEM8_9CAUD</name>
<protein>
    <submittedName>
        <fullName evidence="1">Uncharacterized protein</fullName>
    </submittedName>
</protein>
<dbReference type="EMBL" id="BK015645">
    <property type="protein sequence ID" value="DAE17742.1"/>
    <property type="molecule type" value="Genomic_DNA"/>
</dbReference>
<proteinExistence type="predicted"/>